<dbReference type="AlphaFoldDB" id="A0A813F4X7"/>
<dbReference type="SUPFAM" id="SSF48403">
    <property type="entry name" value="Ankyrin repeat"/>
    <property type="match status" value="1"/>
</dbReference>
<dbReference type="EMBL" id="CAJNNV010019387">
    <property type="protein sequence ID" value="CAE8606514.1"/>
    <property type="molecule type" value="Genomic_DNA"/>
</dbReference>
<sequence>QMHHATGRLHLQVNHALHRLEMSHGPLLHKLLWGGPNLVFNGQECCGTLSAHYQQVFLALVTITDFTGVNARDALIGATPLHLAARWGFTGGCAALLGRPDFDGIDVHLRDYSGQPRANSWGLAQDVWYLGLRPGDTALDVACRYGHEAAAQVLASSRLASRIGRCSGYAEWVRERHPGKPLLAAEAGASGLSGWRRPVAAGGIGGLEMWSEDLQAAIVGATVAATAASGFAGIALWQFSDCRIDEAPFLEDHPPGSYEESQ</sequence>
<proteinExistence type="predicted"/>
<organism evidence="1 2">
    <name type="scientific">Polarella glacialis</name>
    <name type="common">Dinoflagellate</name>
    <dbReference type="NCBI Taxonomy" id="89957"/>
    <lineage>
        <taxon>Eukaryota</taxon>
        <taxon>Sar</taxon>
        <taxon>Alveolata</taxon>
        <taxon>Dinophyceae</taxon>
        <taxon>Suessiales</taxon>
        <taxon>Suessiaceae</taxon>
        <taxon>Polarella</taxon>
    </lineage>
</organism>
<feature type="non-terminal residue" evidence="1">
    <location>
        <position position="262"/>
    </location>
</feature>
<accession>A0A813F4X7</accession>
<dbReference type="InterPro" id="IPR036770">
    <property type="entry name" value="Ankyrin_rpt-contain_sf"/>
</dbReference>
<gene>
    <name evidence="1" type="ORF">PGLA1383_LOCUS24496</name>
</gene>
<dbReference type="Pfam" id="PF00023">
    <property type="entry name" value="Ank"/>
    <property type="match status" value="1"/>
</dbReference>
<dbReference type="InterPro" id="IPR002110">
    <property type="entry name" value="Ankyrin_rpt"/>
</dbReference>
<comment type="caution">
    <text evidence="1">The sequence shown here is derived from an EMBL/GenBank/DDBJ whole genome shotgun (WGS) entry which is preliminary data.</text>
</comment>
<feature type="non-terminal residue" evidence="1">
    <location>
        <position position="1"/>
    </location>
</feature>
<evidence type="ECO:0000313" key="2">
    <source>
        <dbReference type="Proteomes" id="UP000654075"/>
    </source>
</evidence>
<name>A0A813F4X7_POLGL</name>
<protein>
    <submittedName>
        <fullName evidence="1">Uncharacterized protein</fullName>
    </submittedName>
</protein>
<reference evidence="1" key="1">
    <citation type="submission" date="2021-02" db="EMBL/GenBank/DDBJ databases">
        <authorList>
            <person name="Dougan E. K."/>
            <person name="Rhodes N."/>
            <person name="Thang M."/>
            <person name="Chan C."/>
        </authorList>
    </citation>
    <scope>NUCLEOTIDE SEQUENCE</scope>
</reference>
<keyword evidence="2" id="KW-1185">Reference proteome</keyword>
<evidence type="ECO:0000313" key="1">
    <source>
        <dbReference type="EMBL" id="CAE8606514.1"/>
    </source>
</evidence>
<dbReference type="Gene3D" id="1.25.40.20">
    <property type="entry name" value="Ankyrin repeat-containing domain"/>
    <property type="match status" value="1"/>
</dbReference>
<dbReference type="Proteomes" id="UP000654075">
    <property type="component" value="Unassembled WGS sequence"/>
</dbReference>